<dbReference type="EMBL" id="QZVS01000096">
    <property type="protein sequence ID" value="RJT85221.1"/>
    <property type="molecule type" value="Genomic_DNA"/>
</dbReference>
<keyword evidence="1" id="KW-0472">Membrane</keyword>
<keyword evidence="1" id="KW-0812">Transmembrane</keyword>
<dbReference type="AlphaFoldDB" id="A0A3A5MHB8"/>
<reference evidence="3 4" key="1">
    <citation type="submission" date="2018-09" db="EMBL/GenBank/DDBJ databases">
        <title>Novel species of Cryobacterium.</title>
        <authorList>
            <person name="Liu Q."/>
            <person name="Xin Y.-H."/>
        </authorList>
    </citation>
    <scope>NUCLEOTIDE SEQUENCE [LARGE SCALE GENOMIC DNA]</scope>
    <source>
        <strain evidence="3 4">Hh39</strain>
    </source>
</reference>
<keyword evidence="2" id="KW-0732">Signal</keyword>
<evidence type="ECO:0000256" key="2">
    <source>
        <dbReference type="SAM" id="SignalP"/>
    </source>
</evidence>
<dbReference type="OrthoDB" id="5125365at2"/>
<accession>A0A3A5MHB8</accession>
<proteinExistence type="predicted"/>
<organism evidence="3 4">
    <name type="scientific">Cryobacterium melibiosiphilum</name>
    <dbReference type="NCBI Taxonomy" id="995039"/>
    <lineage>
        <taxon>Bacteria</taxon>
        <taxon>Bacillati</taxon>
        <taxon>Actinomycetota</taxon>
        <taxon>Actinomycetes</taxon>
        <taxon>Micrococcales</taxon>
        <taxon>Microbacteriaceae</taxon>
        <taxon>Cryobacterium</taxon>
    </lineage>
</organism>
<protein>
    <submittedName>
        <fullName evidence="3">Uncharacterized protein</fullName>
    </submittedName>
</protein>
<dbReference type="Proteomes" id="UP000272015">
    <property type="component" value="Unassembled WGS sequence"/>
</dbReference>
<evidence type="ECO:0000313" key="3">
    <source>
        <dbReference type="EMBL" id="RJT85221.1"/>
    </source>
</evidence>
<feature type="signal peptide" evidence="2">
    <location>
        <begin position="1"/>
        <end position="32"/>
    </location>
</feature>
<keyword evidence="4" id="KW-1185">Reference proteome</keyword>
<gene>
    <name evidence="3" type="ORF">D6T64_20090</name>
</gene>
<feature type="transmembrane region" description="Helical" evidence="1">
    <location>
        <begin position="215"/>
        <end position="236"/>
    </location>
</feature>
<dbReference type="RefSeq" id="WP_119976442.1">
    <property type="nucleotide sequence ID" value="NZ_JBHSQA010000004.1"/>
</dbReference>
<evidence type="ECO:0000256" key="1">
    <source>
        <dbReference type="SAM" id="Phobius"/>
    </source>
</evidence>
<evidence type="ECO:0000313" key="4">
    <source>
        <dbReference type="Proteomes" id="UP000272015"/>
    </source>
</evidence>
<name>A0A3A5MHB8_9MICO</name>
<keyword evidence="1" id="KW-1133">Transmembrane helix</keyword>
<sequence>MAGTRGRAARAVLAVAVTALLALTIGVPSATAAPIDLTLSTDGVTFSETLPGGLFDDLGLLIPRGSQSATLWVKNPTDSAASLRISTRDLVVSDPVFAGVVSLATWNSATGAAATTTLAAADGCRTLVSTGSLAAGETVRIVVTFTMADATGLTGQNGWATLNFLVTMRQDAAGVRPESACDDGGVLVPVVAPTAEGVADPGHRPVLPLTGVPQALPLLVLAALFVGAGVIARVAHDIRGAAECARLGTGRNHGGHPLGHTRSR</sequence>
<comment type="caution">
    <text evidence="3">The sequence shown here is derived from an EMBL/GenBank/DDBJ whole genome shotgun (WGS) entry which is preliminary data.</text>
</comment>
<feature type="chain" id="PRO_5017186569" evidence="2">
    <location>
        <begin position="33"/>
        <end position="264"/>
    </location>
</feature>